<organism evidence="1 2">
    <name type="scientific">Cotesia glomerata</name>
    <name type="common">Lepidopteran parasitic wasp</name>
    <name type="synonym">Apanteles glomeratus</name>
    <dbReference type="NCBI Taxonomy" id="32391"/>
    <lineage>
        <taxon>Eukaryota</taxon>
        <taxon>Metazoa</taxon>
        <taxon>Ecdysozoa</taxon>
        <taxon>Arthropoda</taxon>
        <taxon>Hexapoda</taxon>
        <taxon>Insecta</taxon>
        <taxon>Pterygota</taxon>
        <taxon>Neoptera</taxon>
        <taxon>Endopterygota</taxon>
        <taxon>Hymenoptera</taxon>
        <taxon>Apocrita</taxon>
        <taxon>Ichneumonoidea</taxon>
        <taxon>Braconidae</taxon>
        <taxon>Microgastrinae</taxon>
        <taxon>Cotesia</taxon>
    </lineage>
</organism>
<sequence>MKDFEIEDFSTYRQPFWSPEMESMLMWIRFVDYKQYFKTRRWSDVDFPRKSLWNAIANDPRLQNRFTGVDCWLRFSSLVKKYNVIYFLHI</sequence>
<name>A0AAV7IZ94_COTGL</name>
<dbReference type="AlphaFoldDB" id="A0AAV7IZ94"/>
<dbReference type="Proteomes" id="UP000826195">
    <property type="component" value="Unassembled WGS sequence"/>
</dbReference>
<protein>
    <submittedName>
        <fullName evidence="1">Uncharacterized protein</fullName>
    </submittedName>
</protein>
<dbReference type="EMBL" id="JAHXZJ010000374">
    <property type="protein sequence ID" value="KAH0561736.1"/>
    <property type="molecule type" value="Genomic_DNA"/>
</dbReference>
<comment type="caution">
    <text evidence="1">The sequence shown here is derived from an EMBL/GenBank/DDBJ whole genome shotgun (WGS) entry which is preliminary data.</text>
</comment>
<reference evidence="1 2" key="1">
    <citation type="journal article" date="2021" name="J. Hered.">
        <title>A chromosome-level genome assembly of the parasitoid wasp, Cotesia glomerata (Hymenoptera: Braconidae).</title>
        <authorList>
            <person name="Pinto B.J."/>
            <person name="Weis J.J."/>
            <person name="Gamble T."/>
            <person name="Ode P.J."/>
            <person name="Paul R."/>
            <person name="Zaspel J.M."/>
        </authorList>
    </citation>
    <scope>NUCLEOTIDE SEQUENCE [LARGE SCALE GENOMIC DNA]</scope>
    <source>
        <strain evidence="1">CgM1</strain>
    </source>
</reference>
<evidence type="ECO:0000313" key="1">
    <source>
        <dbReference type="EMBL" id="KAH0561736.1"/>
    </source>
</evidence>
<accession>A0AAV7IZ94</accession>
<gene>
    <name evidence="1" type="ORF">KQX54_019131</name>
</gene>
<keyword evidence="2" id="KW-1185">Reference proteome</keyword>
<proteinExistence type="predicted"/>
<evidence type="ECO:0000313" key="2">
    <source>
        <dbReference type="Proteomes" id="UP000826195"/>
    </source>
</evidence>